<name>A0A1I2RZ62_9CORY</name>
<protein>
    <submittedName>
        <fullName evidence="2">Cupin domain protein</fullName>
    </submittedName>
</protein>
<reference evidence="2 3" key="1">
    <citation type="submission" date="2016-10" db="EMBL/GenBank/DDBJ databases">
        <authorList>
            <person name="de Groot N.N."/>
        </authorList>
    </citation>
    <scope>NUCLEOTIDE SEQUENCE [LARGE SCALE GENOMIC DNA]</scope>
    <source>
        <strain>J11</strain>
        <strain evidence="3">PG 39</strain>
    </source>
</reference>
<sequence length="115" mass="12430">MARTLLNQSLAVTELLADLPITKEATTSRVVVNNPLLRVVLFAMDAGQQLTEHSSPRAVVVQLLSGKMTFTVAGEANVLSPGDVIYLAPDERHAVVADEPCHMALVMVDCDHDHE</sequence>
<dbReference type="InterPro" id="IPR011051">
    <property type="entry name" value="RmlC_Cupin_sf"/>
</dbReference>
<proteinExistence type="predicted"/>
<dbReference type="PANTHER" id="PTHR37694:SF1">
    <property type="entry name" value="SLR8022 PROTEIN"/>
    <property type="match status" value="1"/>
</dbReference>
<gene>
    <name evidence="2" type="ORF">SAMN05660282_00932</name>
</gene>
<feature type="domain" description="Cupin type-2" evidence="1">
    <location>
        <begin position="41"/>
        <end position="105"/>
    </location>
</feature>
<dbReference type="SUPFAM" id="SSF51182">
    <property type="entry name" value="RmlC-like cupins"/>
    <property type="match status" value="1"/>
</dbReference>
<dbReference type="Proteomes" id="UP000199065">
    <property type="component" value="Unassembled WGS sequence"/>
</dbReference>
<dbReference type="AlphaFoldDB" id="A0A1I2RZ62"/>
<dbReference type="CDD" id="cd02230">
    <property type="entry name" value="cupin_HP0902-like"/>
    <property type="match status" value="1"/>
</dbReference>
<keyword evidence="3" id="KW-1185">Reference proteome</keyword>
<organism evidence="2 3">
    <name type="scientific">Corynebacterium spheniscorum</name>
    <dbReference type="NCBI Taxonomy" id="185761"/>
    <lineage>
        <taxon>Bacteria</taxon>
        <taxon>Bacillati</taxon>
        <taxon>Actinomycetota</taxon>
        <taxon>Actinomycetes</taxon>
        <taxon>Mycobacteriales</taxon>
        <taxon>Corynebacteriaceae</taxon>
        <taxon>Corynebacterium</taxon>
    </lineage>
</organism>
<dbReference type="PANTHER" id="PTHR37694">
    <property type="entry name" value="SLR8022 PROTEIN"/>
    <property type="match status" value="1"/>
</dbReference>
<dbReference type="Pfam" id="PF07883">
    <property type="entry name" value="Cupin_2"/>
    <property type="match status" value="1"/>
</dbReference>
<dbReference type="EMBL" id="FOPJ01000004">
    <property type="protein sequence ID" value="SFG44829.1"/>
    <property type="molecule type" value="Genomic_DNA"/>
</dbReference>
<dbReference type="InterPro" id="IPR013096">
    <property type="entry name" value="Cupin_2"/>
</dbReference>
<dbReference type="STRING" id="185761.SAMN05660282_00932"/>
<dbReference type="Gene3D" id="2.60.120.10">
    <property type="entry name" value="Jelly Rolls"/>
    <property type="match status" value="1"/>
</dbReference>
<evidence type="ECO:0000313" key="2">
    <source>
        <dbReference type="EMBL" id="SFG44829.1"/>
    </source>
</evidence>
<evidence type="ECO:0000259" key="1">
    <source>
        <dbReference type="Pfam" id="PF07883"/>
    </source>
</evidence>
<dbReference type="OrthoDB" id="1121052at2"/>
<dbReference type="InterPro" id="IPR014710">
    <property type="entry name" value="RmlC-like_jellyroll"/>
</dbReference>
<evidence type="ECO:0000313" key="3">
    <source>
        <dbReference type="Proteomes" id="UP000199065"/>
    </source>
</evidence>
<dbReference type="RefSeq" id="WP_092284913.1">
    <property type="nucleotide sequence ID" value="NZ_FOPJ01000004.1"/>
</dbReference>
<accession>A0A1I2RZ62</accession>